<dbReference type="RefSeq" id="WP_281819528.1">
    <property type="nucleotide sequence ID" value="NZ_BRLB01000026.1"/>
</dbReference>
<evidence type="ECO:0008006" key="4">
    <source>
        <dbReference type="Google" id="ProtNLM"/>
    </source>
</evidence>
<feature type="transmembrane region" description="Helical" evidence="1">
    <location>
        <begin position="54"/>
        <end position="73"/>
    </location>
</feature>
<evidence type="ECO:0000313" key="3">
    <source>
        <dbReference type="Proteomes" id="UP001144256"/>
    </source>
</evidence>
<feature type="transmembrane region" description="Helical" evidence="1">
    <location>
        <begin position="114"/>
        <end position="134"/>
    </location>
</feature>
<comment type="caution">
    <text evidence="2">The sequence shown here is derived from an EMBL/GenBank/DDBJ whole genome shotgun (WGS) entry which is preliminary data.</text>
</comment>
<accession>A0A9W6DI45</accession>
<keyword evidence="3" id="KW-1185">Reference proteome</keyword>
<feature type="transmembrane region" description="Helical" evidence="1">
    <location>
        <begin position="85"/>
        <end position="107"/>
    </location>
</feature>
<dbReference type="EMBL" id="BRLB01000026">
    <property type="protein sequence ID" value="GKX32118.1"/>
    <property type="molecule type" value="Genomic_DNA"/>
</dbReference>
<organism evidence="2 3">
    <name type="scientific">Vallitalea longa</name>
    <dbReference type="NCBI Taxonomy" id="2936439"/>
    <lineage>
        <taxon>Bacteria</taxon>
        <taxon>Bacillati</taxon>
        <taxon>Bacillota</taxon>
        <taxon>Clostridia</taxon>
        <taxon>Lachnospirales</taxon>
        <taxon>Vallitaleaceae</taxon>
        <taxon>Vallitalea</taxon>
    </lineage>
</organism>
<evidence type="ECO:0000313" key="2">
    <source>
        <dbReference type="EMBL" id="GKX32118.1"/>
    </source>
</evidence>
<keyword evidence="1" id="KW-0812">Transmembrane</keyword>
<sequence>MIDFLIYGLVIYSFNSFVVLFHELGHAIFALLFTKEKVTISIGKDSRKKITINIKRLTIHFTVFTFWHGYVIFGQIEGKSKKILTYLGGVLNNILLIIIGTIILKFVNLEPVIILIRCLIYASLWSLIVCMIPFKCRYYYPKEFNSDMKNIIYIIKE</sequence>
<protein>
    <recommendedName>
        <fullName evidence="4">Peptidase M50 domain-containing protein</fullName>
    </recommendedName>
</protein>
<feature type="transmembrane region" description="Helical" evidence="1">
    <location>
        <begin position="6"/>
        <end position="33"/>
    </location>
</feature>
<keyword evidence="1" id="KW-1133">Transmembrane helix</keyword>
<dbReference type="Proteomes" id="UP001144256">
    <property type="component" value="Unassembled WGS sequence"/>
</dbReference>
<proteinExistence type="predicted"/>
<keyword evidence="1" id="KW-0472">Membrane</keyword>
<name>A0A9W6DI45_9FIRM</name>
<evidence type="ECO:0000256" key="1">
    <source>
        <dbReference type="SAM" id="Phobius"/>
    </source>
</evidence>
<dbReference type="AlphaFoldDB" id="A0A9W6DI45"/>
<reference evidence="2" key="1">
    <citation type="submission" date="2022-06" db="EMBL/GenBank/DDBJ databases">
        <title>Vallitalea longa sp. nov., an anaerobic bacterium isolated from marine sediment.</title>
        <authorList>
            <person name="Hirano S."/>
            <person name="Terahara T."/>
            <person name="Mori K."/>
            <person name="Hamada M."/>
            <person name="Matsumoto R."/>
            <person name="Kobayashi T."/>
        </authorList>
    </citation>
    <scope>NUCLEOTIDE SEQUENCE</scope>
    <source>
        <strain evidence="2">SH18-1</strain>
    </source>
</reference>
<gene>
    <name evidence="2" type="ORF">SH1V18_45980</name>
</gene>